<protein>
    <submittedName>
        <fullName evidence="2">Uncharacterized protein</fullName>
    </submittedName>
</protein>
<accession>A0A175VMW3</accession>
<comment type="caution">
    <text evidence="2">The sequence shown here is derived from an EMBL/GenBank/DDBJ whole genome shotgun (WGS) entry which is preliminary data.</text>
</comment>
<sequence>MPPVSWHIKTAALMDPRREPSRRENGGRRLLRLQKTEGELGLATAASVPRYRPARSVAVLWHLTQLGGRRLRSIARLPMEPQGTGPNSMPLGAGTLNHNFNNPLYSVPGNGGQASVASAQPPAYPTGSQQATTFSQQLPPVMAPQQPFAVPSNIANGPPGAVGGESMLQ</sequence>
<feature type="region of interest" description="Disordered" evidence="1">
    <location>
        <begin position="143"/>
        <end position="169"/>
    </location>
</feature>
<dbReference type="EMBL" id="LCTW02000640">
    <property type="protein sequence ID" value="KXX72848.1"/>
    <property type="molecule type" value="Genomic_DNA"/>
</dbReference>
<evidence type="ECO:0000256" key="1">
    <source>
        <dbReference type="SAM" id="MobiDB-lite"/>
    </source>
</evidence>
<proteinExistence type="predicted"/>
<keyword evidence="3" id="KW-1185">Reference proteome</keyword>
<organism evidence="2 3">
    <name type="scientific">Madurella mycetomatis</name>
    <dbReference type="NCBI Taxonomy" id="100816"/>
    <lineage>
        <taxon>Eukaryota</taxon>
        <taxon>Fungi</taxon>
        <taxon>Dikarya</taxon>
        <taxon>Ascomycota</taxon>
        <taxon>Pezizomycotina</taxon>
        <taxon>Sordariomycetes</taxon>
        <taxon>Sordariomycetidae</taxon>
        <taxon>Sordariales</taxon>
        <taxon>Sordariales incertae sedis</taxon>
        <taxon>Madurella</taxon>
    </lineage>
</organism>
<dbReference type="VEuPathDB" id="FungiDB:MMYC01_210617"/>
<name>A0A175VMW3_9PEZI</name>
<dbReference type="AlphaFoldDB" id="A0A175VMW3"/>
<gene>
    <name evidence="2" type="ORF">MMYC01_210617</name>
</gene>
<reference evidence="2 3" key="1">
    <citation type="journal article" date="2016" name="Genome Announc.">
        <title>Genome Sequence of Madurella mycetomatis mm55, Isolated from a Human Mycetoma Case in Sudan.</title>
        <authorList>
            <person name="Smit S."/>
            <person name="Derks M.F."/>
            <person name="Bervoets S."/>
            <person name="Fahal A."/>
            <person name="van Leeuwen W."/>
            <person name="van Belkum A."/>
            <person name="van de Sande W.W."/>
        </authorList>
    </citation>
    <scope>NUCLEOTIDE SEQUENCE [LARGE SCALE GENOMIC DNA]</scope>
    <source>
        <strain evidence="3">mm55</strain>
    </source>
</reference>
<evidence type="ECO:0000313" key="2">
    <source>
        <dbReference type="EMBL" id="KXX72848.1"/>
    </source>
</evidence>
<evidence type="ECO:0000313" key="3">
    <source>
        <dbReference type="Proteomes" id="UP000078237"/>
    </source>
</evidence>
<dbReference type="Proteomes" id="UP000078237">
    <property type="component" value="Unassembled WGS sequence"/>
</dbReference>